<dbReference type="Proteomes" id="UP000014500">
    <property type="component" value="Unassembled WGS sequence"/>
</dbReference>
<evidence type="ECO:0000256" key="1">
    <source>
        <dbReference type="SAM" id="MobiDB-lite"/>
    </source>
</evidence>
<name>T1IGY2_STRMM</name>
<organism evidence="2 3">
    <name type="scientific">Strigamia maritima</name>
    <name type="common">European centipede</name>
    <name type="synonym">Geophilus maritimus</name>
    <dbReference type="NCBI Taxonomy" id="126957"/>
    <lineage>
        <taxon>Eukaryota</taxon>
        <taxon>Metazoa</taxon>
        <taxon>Ecdysozoa</taxon>
        <taxon>Arthropoda</taxon>
        <taxon>Myriapoda</taxon>
        <taxon>Chilopoda</taxon>
        <taxon>Pleurostigmophora</taxon>
        <taxon>Geophilomorpha</taxon>
        <taxon>Linotaeniidae</taxon>
        <taxon>Strigamia</taxon>
    </lineage>
</organism>
<protein>
    <submittedName>
        <fullName evidence="2">Uncharacterized protein</fullName>
    </submittedName>
</protein>
<reference evidence="2" key="2">
    <citation type="submission" date="2015-02" db="UniProtKB">
        <authorList>
            <consortium name="EnsemblMetazoa"/>
        </authorList>
    </citation>
    <scope>IDENTIFICATION</scope>
</reference>
<feature type="compositionally biased region" description="Basic and acidic residues" evidence="1">
    <location>
        <begin position="312"/>
        <end position="323"/>
    </location>
</feature>
<feature type="region of interest" description="Disordered" evidence="1">
    <location>
        <begin position="301"/>
        <end position="323"/>
    </location>
</feature>
<sequence>MRFIDLRRENGKTPFDTVINTGCGPTFVLNRKKYFFFMIKEQCLVFWFRFWLTFCLNPGCSYLEKTFAEIPELMISFSKYTHDIILRGTDEEVCQKCFELLRNMLPTVITTNPIYKKKSVESVIKCQMSRCLDMAFGCALCEVFYKWLNSHREDEGGFNFYWKIPEKYLQPNFTPGIFEQFLVNLCRENFISFIGVNSYQIPWFEDLLSPPGDEMIIPKLNQRFQLPPAPENDIRLWLREPLERKQGNGCYMDRWHYSKKLAKYSKNIRETLWLKRMAILRVDEKDECAVSLPWKFKTSSQENKNSNMMQEGCEKNTKKIKIE</sequence>
<dbReference type="HOGENOM" id="CLU_861447_0_0_1"/>
<dbReference type="EMBL" id="JH429659">
    <property type="status" value="NOT_ANNOTATED_CDS"/>
    <property type="molecule type" value="Genomic_DNA"/>
</dbReference>
<evidence type="ECO:0000313" key="2">
    <source>
        <dbReference type="EnsemblMetazoa" id="SMAR000085-PA"/>
    </source>
</evidence>
<proteinExistence type="predicted"/>
<keyword evidence="3" id="KW-1185">Reference proteome</keyword>
<accession>T1IGY2</accession>
<dbReference type="AlphaFoldDB" id="T1IGY2"/>
<evidence type="ECO:0000313" key="3">
    <source>
        <dbReference type="Proteomes" id="UP000014500"/>
    </source>
</evidence>
<dbReference type="PhylomeDB" id="T1IGY2"/>
<reference evidence="3" key="1">
    <citation type="submission" date="2011-05" db="EMBL/GenBank/DDBJ databases">
        <authorList>
            <person name="Richards S.R."/>
            <person name="Qu J."/>
            <person name="Jiang H."/>
            <person name="Jhangiani S.N."/>
            <person name="Agravi P."/>
            <person name="Goodspeed R."/>
            <person name="Gross S."/>
            <person name="Mandapat C."/>
            <person name="Jackson L."/>
            <person name="Mathew T."/>
            <person name="Pu L."/>
            <person name="Thornton R."/>
            <person name="Saada N."/>
            <person name="Wilczek-Boney K.B."/>
            <person name="Lee S."/>
            <person name="Kovar C."/>
            <person name="Wu Y."/>
            <person name="Scherer S.E."/>
            <person name="Worley K.C."/>
            <person name="Muzny D.M."/>
            <person name="Gibbs R."/>
        </authorList>
    </citation>
    <scope>NUCLEOTIDE SEQUENCE</scope>
    <source>
        <strain evidence="3">Brora</strain>
    </source>
</reference>
<dbReference type="EnsemblMetazoa" id="SMAR000085-RA">
    <property type="protein sequence ID" value="SMAR000085-PA"/>
    <property type="gene ID" value="SMAR000085"/>
</dbReference>